<dbReference type="Gramene" id="CDF40889">
    <property type="protein sequence ID" value="CDF40889"/>
    <property type="gene ID" value="CHC_T00007525001"/>
</dbReference>
<keyword evidence="2" id="KW-1185">Reference proteome</keyword>
<dbReference type="RefSeq" id="XP_005711183.1">
    <property type="nucleotide sequence ID" value="XM_005711126.1"/>
</dbReference>
<evidence type="ECO:0000313" key="2">
    <source>
        <dbReference type="Proteomes" id="UP000012073"/>
    </source>
</evidence>
<protein>
    <recommendedName>
        <fullName evidence="3">F-box domain-containing protein</fullName>
    </recommendedName>
</protein>
<dbReference type="AlphaFoldDB" id="R7QRX9"/>
<evidence type="ECO:0000313" key="1">
    <source>
        <dbReference type="EMBL" id="CDF40889.1"/>
    </source>
</evidence>
<dbReference type="GeneID" id="17318896"/>
<reference evidence="2" key="1">
    <citation type="journal article" date="2013" name="Proc. Natl. Acad. Sci. U.S.A.">
        <title>Genome structure and metabolic features in the red seaweed Chondrus crispus shed light on evolution of the Archaeplastida.</title>
        <authorList>
            <person name="Collen J."/>
            <person name="Porcel B."/>
            <person name="Carre W."/>
            <person name="Ball S.G."/>
            <person name="Chaparro C."/>
            <person name="Tonon T."/>
            <person name="Barbeyron T."/>
            <person name="Michel G."/>
            <person name="Noel B."/>
            <person name="Valentin K."/>
            <person name="Elias M."/>
            <person name="Artiguenave F."/>
            <person name="Arun A."/>
            <person name="Aury J.M."/>
            <person name="Barbosa-Neto J.F."/>
            <person name="Bothwell J.H."/>
            <person name="Bouget F.Y."/>
            <person name="Brillet L."/>
            <person name="Cabello-Hurtado F."/>
            <person name="Capella-Gutierrez S."/>
            <person name="Charrier B."/>
            <person name="Cladiere L."/>
            <person name="Cock J.M."/>
            <person name="Coelho S.M."/>
            <person name="Colleoni C."/>
            <person name="Czjzek M."/>
            <person name="Da Silva C."/>
            <person name="Delage L."/>
            <person name="Denoeud F."/>
            <person name="Deschamps P."/>
            <person name="Dittami S.M."/>
            <person name="Gabaldon T."/>
            <person name="Gachon C.M."/>
            <person name="Groisillier A."/>
            <person name="Herve C."/>
            <person name="Jabbari K."/>
            <person name="Katinka M."/>
            <person name="Kloareg B."/>
            <person name="Kowalczyk N."/>
            <person name="Labadie K."/>
            <person name="Leblanc C."/>
            <person name="Lopez P.J."/>
            <person name="McLachlan D.H."/>
            <person name="Meslet-Cladiere L."/>
            <person name="Moustafa A."/>
            <person name="Nehr Z."/>
            <person name="Nyvall Collen P."/>
            <person name="Panaud O."/>
            <person name="Partensky F."/>
            <person name="Poulain J."/>
            <person name="Rensing S.A."/>
            <person name="Rousvoal S."/>
            <person name="Samson G."/>
            <person name="Symeonidi A."/>
            <person name="Weissenbach J."/>
            <person name="Zambounis A."/>
            <person name="Wincker P."/>
            <person name="Boyen C."/>
        </authorList>
    </citation>
    <scope>NUCLEOTIDE SEQUENCE [LARGE SCALE GENOMIC DNA]</scope>
    <source>
        <strain evidence="2">cv. Stackhouse</strain>
    </source>
</reference>
<dbReference type="OrthoDB" id="10357051at2759"/>
<organism evidence="1 2">
    <name type="scientific">Chondrus crispus</name>
    <name type="common">Carrageen Irish moss</name>
    <name type="synonym">Polymorpha crispa</name>
    <dbReference type="NCBI Taxonomy" id="2769"/>
    <lineage>
        <taxon>Eukaryota</taxon>
        <taxon>Rhodophyta</taxon>
        <taxon>Florideophyceae</taxon>
        <taxon>Rhodymeniophycidae</taxon>
        <taxon>Gigartinales</taxon>
        <taxon>Gigartinaceae</taxon>
        <taxon>Chondrus</taxon>
    </lineage>
</organism>
<gene>
    <name evidence="1" type="ORF">CHC_T00007525001</name>
</gene>
<dbReference type="SUPFAM" id="SSF52047">
    <property type="entry name" value="RNI-like"/>
    <property type="match status" value="1"/>
</dbReference>
<dbReference type="Gene3D" id="3.80.10.10">
    <property type="entry name" value="Ribonuclease Inhibitor"/>
    <property type="match status" value="1"/>
</dbReference>
<accession>R7QRX9</accession>
<evidence type="ECO:0008006" key="3">
    <source>
        <dbReference type="Google" id="ProtNLM"/>
    </source>
</evidence>
<dbReference type="Proteomes" id="UP000012073">
    <property type="component" value="Unassembled WGS sequence"/>
</dbReference>
<proteinExistence type="predicted"/>
<dbReference type="KEGG" id="ccp:CHC_T00007525001"/>
<dbReference type="InterPro" id="IPR032675">
    <property type="entry name" value="LRR_dom_sf"/>
</dbReference>
<sequence>MSPVPAMPSANPRRSILGRRRRETVLTDLPDDVLLRILSAALSLRTHGHVSQRSIARFHRHAPVLAQLSRRFLSLMRALVVSVHAFSPRDQPWARSMVVFARDSLRALHIAHAPVRPRPRCDSLPLLLAEARPPLRELALAGHASAPFEHVVAMLRAFPYLRELDIQCPRPMDVAAVARACTALVRLSLGPVSHVRDVDEMRRQFVNLVCSPVARKLRTLNIPWSCVTTEAFAKMATNCDSLERFGAEFGAMHWIRHRAFKASDKNDFYVDLCACAREQRLLFSAMLGAVVKGGRLKSFAVRTMDGIPATDLDLVFRTLPRLHDLDLLVGSSSKPTVFSHKSFALLTRSLGSTVRRLNVVGVSFTAAQVHQLATSFPHLSSLSLWMAENQRPPLDVFENFGPRIKHLSILCEWTADMCHAVGMHNTELESLFVVARSLPLSAVQATVLNNGATMREFRLFLNRKNLVVPPGSNGSGNIAVSVPLQGNAPKMAAEAETASFVLDAARVVAQACSANLEVLNISASGGGEKWFVDCSSIASELRRIAPRLWGVCDVDADRSGA</sequence>
<dbReference type="EMBL" id="HG002260">
    <property type="protein sequence ID" value="CDF40889.1"/>
    <property type="molecule type" value="Genomic_DNA"/>
</dbReference>
<name>R7QRX9_CHOCR</name>